<keyword evidence="2" id="KW-1185">Reference proteome</keyword>
<accession>A0ABP0JYD6</accession>
<evidence type="ECO:0000313" key="2">
    <source>
        <dbReference type="Proteomes" id="UP001642464"/>
    </source>
</evidence>
<dbReference type="Pfam" id="PF01885">
    <property type="entry name" value="PTS_2-RNA"/>
    <property type="match status" value="1"/>
</dbReference>
<reference evidence="1 2" key="1">
    <citation type="submission" date="2024-02" db="EMBL/GenBank/DDBJ databases">
        <authorList>
            <person name="Chen Y."/>
            <person name="Shah S."/>
            <person name="Dougan E. K."/>
            <person name="Thang M."/>
            <person name="Chan C."/>
        </authorList>
    </citation>
    <scope>NUCLEOTIDE SEQUENCE [LARGE SCALE GENOMIC DNA]</scope>
</reference>
<organism evidence="1 2">
    <name type="scientific">Durusdinium trenchii</name>
    <dbReference type="NCBI Taxonomy" id="1381693"/>
    <lineage>
        <taxon>Eukaryota</taxon>
        <taxon>Sar</taxon>
        <taxon>Alveolata</taxon>
        <taxon>Dinophyceae</taxon>
        <taxon>Suessiales</taxon>
        <taxon>Symbiodiniaceae</taxon>
        <taxon>Durusdinium</taxon>
    </lineage>
</organism>
<evidence type="ECO:0000313" key="1">
    <source>
        <dbReference type="EMBL" id="CAK9018969.1"/>
    </source>
</evidence>
<dbReference type="Gene3D" id="1.10.10.970">
    <property type="entry name" value="RNA 2'-phosphotransferase, Tpt1/KptA family, N-terminal domain"/>
    <property type="match status" value="1"/>
</dbReference>
<sequence>MYKQVPNSMKAASVEYCRSRVDPDDQGDLPDRLMPLSRLMGKLLRYKPDYFRRMGVVMDADGWVPLTELLSLDDFVDFAAADVREVVKESYSKDQPRFECREQGVEIAMRPPGLFQVQSVDNNCQMNSGRLEIRALHKRAAVRFSKGNRMEWRKRASSPEPPLVESPFEEAIPVPAKRNKMRGAVASATEHFDISEECTKDDPGDLPDGLSSSHVEWVRFELSEGVFAWWCTRDDGSEDGFVEMNPEPWSLVTPTQVQELERPCWINGEDGEYFFISPQDTPDESEHR</sequence>
<gene>
    <name evidence="1" type="ORF">SCF082_LOCUS14315</name>
</gene>
<dbReference type="InterPro" id="IPR002745">
    <property type="entry name" value="Ptrans_KptA/Tpt1"/>
</dbReference>
<dbReference type="EMBL" id="CAXAMM010008947">
    <property type="protein sequence ID" value="CAK9018969.1"/>
    <property type="molecule type" value="Genomic_DNA"/>
</dbReference>
<comment type="caution">
    <text evidence="1">The sequence shown here is derived from an EMBL/GenBank/DDBJ whole genome shotgun (WGS) entry which is preliminary data.</text>
</comment>
<dbReference type="Proteomes" id="UP001642464">
    <property type="component" value="Unassembled WGS sequence"/>
</dbReference>
<protein>
    <submittedName>
        <fullName evidence="1">2'-phosphotransferase</fullName>
    </submittedName>
</protein>
<name>A0ABP0JYD6_9DINO</name>
<proteinExistence type="predicted"/>
<dbReference type="InterPro" id="IPR042080">
    <property type="entry name" value="RNA_2'-PTrans_N"/>
</dbReference>
<dbReference type="SUPFAM" id="SSF56399">
    <property type="entry name" value="ADP-ribosylation"/>
    <property type="match status" value="1"/>
</dbReference>